<organism evidence="2 3">
    <name type="scientific">Roseofilum acuticapitatum BLCC-M154</name>
    <dbReference type="NCBI Taxonomy" id="3022444"/>
    <lineage>
        <taxon>Bacteria</taxon>
        <taxon>Bacillati</taxon>
        <taxon>Cyanobacteriota</taxon>
        <taxon>Cyanophyceae</taxon>
        <taxon>Desertifilales</taxon>
        <taxon>Desertifilaceae</taxon>
        <taxon>Roseofilum</taxon>
        <taxon>Roseofilum acuticapitatum</taxon>
    </lineage>
</organism>
<gene>
    <name evidence="2" type="ORF">PMG71_18655</name>
</gene>
<dbReference type="RefSeq" id="WP_283755209.1">
    <property type="nucleotide sequence ID" value="NZ_JAQOSP010000116.1"/>
</dbReference>
<reference evidence="2 3" key="1">
    <citation type="submission" date="2023-01" db="EMBL/GenBank/DDBJ databases">
        <title>Novel diversity within Roseofilum (Cyanobacteria; Desertifilaceae) from marine benthic mats with descriptions of four novel species.</title>
        <authorList>
            <person name="Wang Y."/>
            <person name="Berthold D.E."/>
            <person name="Hu J."/>
            <person name="Lefler F.W."/>
            <person name="Laughinghouse H.D. IV."/>
        </authorList>
    </citation>
    <scope>NUCLEOTIDE SEQUENCE [LARGE SCALE GENOMIC DNA]</scope>
    <source>
        <strain evidence="2 3">BLCC-M154</strain>
    </source>
</reference>
<keyword evidence="3" id="KW-1185">Reference proteome</keyword>
<feature type="domain" description="GAF" evidence="1">
    <location>
        <begin position="432"/>
        <end position="598"/>
    </location>
</feature>
<evidence type="ECO:0000313" key="3">
    <source>
        <dbReference type="Proteomes" id="UP001235303"/>
    </source>
</evidence>
<sequence length="979" mass="110892">MGLISRQKKALYNQGIIEIDCIAKSVQIRLYDMIAHESHSLTPSAKYSTGLDLARGMKAKTRNYRTLISTVFFWTSAHPLLTIKVCQVIADAEDAPMIGREEEWISNLVQRELIQNWENHEELKHLRSIRDRLLQPQLVTLNLLKLYKKVLVEQTILANESPEQRELRTMGLVMREEGKLLIHNRIYAGIFNTQWVEQAIETIETELEVDETEFLKTFTQLERKLLVSQVDFLSEGQTPEEGHQSAQALYEVLRDVTSTVGQLLRAERTTIFLLNDEKTELWSLVAQNEQGEFLDIHVRVGEGIAGGVAQLKRVINIPNNVYDDPRCKLVKEYDQKYNYRTRNILAFPILDEQKNVVAVIQLLNKIQPKIGNTQSSQVQGFTRKDLERLVKCVLPIRQILQACQSSYKATKKLRATAALTEATRSLDQINLDTQTVLHRVMNTAKKLMNADRSTLWLYDPQAGDLWTELPGKGKVRCPIGVGFVGEVAQTKHTLNIPFDLYNDPNAENAKRTDAQTRYRTCSLLCMPIESPEGELLGVTQLVNKRKPGNHPEYNKDDWPAVPDYLKASFDRNDQQTMQLFNERVAVLLQFIRSHETLKKQAQINPIEVTQQSLILLSQMELDRTSNQQAAYHSLVHFLQPLHRSIEQAIGVAKATLFILDSSRHQLWSVVLDAEKNPKFITVSTEQGLAKTIVSTQDFKGTNKLGNLADPLVVQGAGKLANYSQLFLFPLISDQKELVGVVRLFNKQTDGRLDPKGFNRSDADRLREYTQLITPILQGFQSFYTEIPTLKKSGLMVDPLTHALNLIKSSSSSEEEIIRNVMQAAKTLTDADRSTLWLIDRANKQLWTKLPQSDGSLIDIRIPMGEGFAGRVALTGQPLNIPFDLYDYPGSEIAQQTDKKTGYRTSSLLCMPVLSKDGQPWGVTQLVNKRKSGQFAAYDPSTWPQAPEQFKTSFSVKDQEDMEVLNAQVGEVLPGILEES</sequence>
<comment type="caution">
    <text evidence="2">The sequence shown here is derived from an EMBL/GenBank/DDBJ whole genome shotgun (WGS) entry which is preliminary data.</text>
</comment>
<dbReference type="SUPFAM" id="SSF55781">
    <property type="entry name" value="GAF domain-like"/>
    <property type="match status" value="4"/>
</dbReference>
<proteinExistence type="predicted"/>
<accession>A0ABT7AYS4</accession>
<dbReference type="Gene3D" id="3.30.450.40">
    <property type="match status" value="4"/>
</dbReference>
<evidence type="ECO:0000313" key="2">
    <source>
        <dbReference type="EMBL" id="MDJ1171456.1"/>
    </source>
</evidence>
<dbReference type="Pfam" id="PF01590">
    <property type="entry name" value="GAF"/>
    <property type="match status" value="3"/>
</dbReference>
<dbReference type="Proteomes" id="UP001235303">
    <property type="component" value="Unassembled WGS sequence"/>
</dbReference>
<dbReference type="EMBL" id="JAQOSP010000116">
    <property type="protein sequence ID" value="MDJ1171456.1"/>
    <property type="molecule type" value="Genomic_DNA"/>
</dbReference>
<feature type="domain" description="GAF" evidence="1">
    <location>
        <begin position="248"/>
        <end position="410"/>
    </location>
</feature>
<name>A0ABT7AYS4_9CYAN</name>
<dbReference type="InterPro" id="IPR003018">
    <property type="entry name" value="GAF"/>
</dbReference>
<protein>
    <submittedName>
        <fullName evidence="2">GAF domain-containing protein</fullName>
    </submittedName>
</protein>
<feature type="domain" description="GAF" evidence="1">
    <location>
        <begin position="633"/>
        <end position="786"/>
    </location>
</feature>
<feature type="domain" description="GAF" evidence="1">
    <location>
        <begin position="812"/>
        <end position="977"/>
    </location>
</feature>
<dbReference type="InterPro" id="IPR029016">
    <property type="entry name" value="GAF-like_dom_sf"/>
</dbReference>
<dbReference type="SMART" id="SM00065">
    <property type="entry name" value="GAF"/>
    <property type="match status" value="4"/>
</dbReference>
<evidence type="ECO:0000259" key="1">
    <source>
        <dbReference type="SMART" id="SM00065"/>
    </source>
</evidence>